<keyword evidence="2" id="KW-0813">Transport</keyword>
<keyword evidence="6" id="KW-0732">Signal</keyword>
<evidence type="ECO:0000256" key="1">
    <source>
        <dbReference type="ARBA" id="ARBA00004370"/>
    </source>
</evidence>
<organism evidence="8 9">
    <name type="scientific">Rosenbergiella nectarea</name>
    <dbReference type="NCBI Taxonomy" id="988801"/>
    <lineage>
        <taxon>Bacteria</taxon>
        <taxon>Pseudomonadati</taxon>
        <taxon>Pseudomonadota</taxon>
        <taxon>Gammaproteobacteria</taxon>
        <taxon>Enterobacterales</taxon>
        <taxon>Erwiniaceae</taxon>
        <taxon>Rosenbergiella</taxon>
    </lineage>
</organism>
<evidence type="ECO:0000256" key="5">
    <source>
        <dbReference type="RuleBase" id="RU004003"/>
    </source>
</evidence>
<reference evidence="9" key="1">
    <citation type="submission" date="2016-10" db="EMBL/GenBank/DDBJ databases">
        <authorList>
            <person name="Varghese N."/>
            <person name="Submissions S."/>
        </authorList>
    </citation>
    <scope>NUCLEOTIDE SEQUENCE [LARGE SCALE GENOMIC DNA]</scope>
    <source>
        <strain evidence="9">8N4</strain>
    </source>
</reference>
<dbReference type="Pfam" id="PF00263">
    <property type="entry name" value="Secretin"/>
    <property type="match status" value="1"/>
</dbReference>
<dbReference type="OrthoDB" id="9775455at2"/>
<dbReference type="EMBL" id="FOGC01000010">
    <property type="protein sequence ID" value="SER02555.1"/>
    <property type="molecule type" value="Genomic_DNA"/>
</dbReference>
<dbReference type="InterPro" id="IPR004846">
    <property type="entry name" value="T2SS/T3SS_dom"/>
</dbReference>
<dbReference type="InterPro" id="IPR013355">
    <property type="entry name" value="Pilus_4_PilQ"/>
</dbReference>
<comment type="subcellular location">
    <subcellularLocation>
        <location evidence="1">Membrane</location>
    </subcellularLocation>
</comment>
<dbReference type="NCBIfam" id="TIGR02515">
    <property type="entry name" value="IV_pilus_PilQ"/>
    <property type="match status" value="1"/>
</dbReference>
<evidence type="ECO:0000313" key="9">
    <source>
        <dbReference type="Proteomes" id="UP000242515"/>
    </source>
</evidence>
<proteinExistence type="inferred from homology"/>
<feature type="domain" description="Type II/III secretion system secretin-like" evidence="7">
    <location>
        <begin position="253"/>
        <end position="412"/>
    </location>
</feature>
<dbReference type="PANTHER" id="PTHR30604:SF1">
    <property type="entry name" value="DNA UTILIZATION PROTEIN HOFQ"/>
    <property type="match status" value="1"/>
</dbReference>
<keyword evidence="4" id="KW-0998">Cell outer membrane</keyword>
<keyword evidence="9" id="KW-1185">Reference proteome</keyword>
<dbReference type="PANTHER" id="PTHR30604">
    <property type="entry name" value="PROTEIN TRANSPORT PROTEIN HOFQ"/>
    <property type="match status" value="1"/>
</dbReference>
<dbReference type="RefSeq" id="WP_092677167.1">
    <property type="nucleotide sequence ID" value="NZ_FOGC01000010.1"/>
</dbReference>
<dbReference type="InterPro" id="IPR051808">
    <property type="entry name" value="Type_IV_pilus_biogenesis"/>
</dbReference>
<dbReference type="InterPro" id="IPR001775">
    <property type="entry name" value="GspD/PilQ"/>
</dbReference>
<dbReference type="GO" id="GO:0016020">
    <property type="term" value="C:membrane"/>
    <property type="evidence" value="ECO:0007669"/>
    <property type="project" value="UniProtKB-SubCell"/>
</dbReference>
<protein>
    <submittedName>
        <fullName evidence="8">Protein transport protein HofQ</fullName>
    </submittedName>
</protein>
<comment type="similarity">
    <text evidence="5">Belongs to the bacterial secretin family.</text>
</comment>
<dbReference type="PRINTS" id="PR00811">
    <property type="entry name" value="BCTERIALGSPD"/>
</dbReference>
<dbReference type="Proteomes" id="UP000242515">
    <property type="component" value="Unassembled WGS sequence"/>
</dbReference>
<gene>
    <name evidence="8" type="ORF">SAMN05216522_11034</name>
</gene>
<dbReference type="InterPro" id="IPR038591">
    <property type="entry name" value="NolW-like_sf"/>
</dbReference>
<evidence type="ECO:0000256" key="2">
    <source>
        <dbReference type="ARBA" id="ARBA00022448"/>
    </source>
</evidence>
<accession>A0A1H9KUD5</accession>
<dbReference type="STRING" id="988801.SAMN05216522_11034"/>
<evidence type="ECO:0000259" key="7">
    <source>
        <dbReference type="Pfam" id="PF00263"/>
    </source>
</evidence>
<dbReference type="GO" id="GO:0009306">
    <property type="term" value="P:protein secretion"/>
    <property type="evidence" value="ECO:0007669"/>
    <property type="project" value="InterPro"/>
</dbReference>
<feature type="signal peptide" evidence="6">
    <location>
        <begin position="1"/>
        <end position="21"/>
    </location>
</feature>
<evidence type="ECO:0000313" key="8">
    <source>
        <dbReference type="EMBL" id="SER02555.1"/>
    </source>
</evidence>
<name>A0A1H9KUD5_9GAMM</name>
<dbReference type="AlphaFoldDB" id="A0A1H9KUD5"/>
<sequence>MRSARFFLFMLTIFLTGSALASSKISINTENTPVAQIFSLLASAKDLNIVVDPSIEQSLTLHLIDVEWQDALDIIKDLTKVEIIQHANILVVRESASQGSDNDRGGSAFSPPQAELEQKVFSLKFIGAAELEKQLTARPFSRAGGKGKRFIDHDRQQLTVWDDAESIQEIEQWIALHDHPQPQIEITAQMISISQDNLRELGVSWFSDTSSPGPERAGKHEFTTSLGVAVPTLQVKTAITRIDSRLLFLELSALEQENQLEIIASPHLVTSQGRTASIKQGTEIPYQTVSGKNENPVIHFKEAMLGMEVTPERVGQEYIRLRLRLNQDVPGKVLQGDGKGPPSIEKQEITTEVLVANGTTIALGGVFQQQHQQGMAAVPWLGKIPLLGVLFQKQTQQRQKRELVIFITPRLLPIVNIP</sequence>
<keyword evidence="3" id="KW-0472">Membrane</keyword>
<evidence type="ECO:0000256" key="4">
    <source>
        <dbReference type="ARBA" id="ARBA00023237"/>
    </source>
</evidence>
<dbReference type="Gene3D" id="3.30.1370.130">
    <property type="match status" value="1"/>
</dbReference>
<dbReference type="Gene3D" id="3.30.1370.120">
    <property type="match status" value="1"/>
</dbReference>
<feature type="chain" id="PRO_5017225538" evidence="6">
    <location>
        <begin position="22"/>
        <end position="418"/>
    </location>
</feature>
<evidence type="ECO:0000256" key="3">
    <source>
        <dbReference type="ARBA" id="ARBA00023136"/>
    </source>
</evidence>
<evidence type="ECO:0000256" key="6">
    <source>
        <dbReference type="SAM" id="SignalP"/>
    </source>
</evidence>